<organism evidence="9 10">
    <name type="scientific">Saccharospirillum salsuginis</name>
    <dbReference type="NCBI Taxonomy" id="418750"/>
    <lineage>
        <taxon>Bacteria</taxon>
        <taxon>Pseudomonadati</taxon>
        <taxon>Pseudomonadota</taxon>
        <taxon>Gammaproteobacteria</taxon>
        <taxon>Oceanospirillales</taxon>
        <taxon>Saccharospirillaceae</taxon>
        <taxon>Saccharospirillum</taxon>
    </lineage>
</organism>
<dbReference type="AlphaFoldDB" id="A0A918KQV8"/>
<keyword evidence="3 7" id="KW-0812">Transmembrane</keyword>
<gene>
    <name evidence="9" type="ORF">GCM10007392_43220</name>
</gene>
<sequence length="294" mass="31376">MPILLALTVPVLWGSTYAVVALFLEGLSPVWVAVWRALPAGALLLLLHPKRPPLPWSKVGLLGLFNITLFFPLLFTAAYRLPGSVAGTLGATMPLMLLLLQWLWQGKRPDGRALGLALLGLTGVVLLLNPSADLDLIGVLAALGASLLVAQSSLWMGNWPVRDALGLTAWQLFLGGLMLVPVAWLLAGPPQPVAPSAWPGFLWLTGLGTAFAYWAFVRSLNRIGANRMSMLMLLNPVTSVLLGIALVQEHLGWGQWVGIALVLLALILMKRKPAPRADEPVSPRATPAIGKATG</sequence>
<keyword evidence="5 7" id="KW-0472">Membrane</keyword>
<feature type="transmembrane region" description="Helical" evidence="7">
    <location>
        <begin position="198"/>
        <end position="216"/>
    </location>
</feature>
<keyword evidence="10" id="KW-1185">Reference proteome</keyword>
<dbReference type="InterPro" id="IPR000620">
    <property type="entry name" value="EamA_dom"/>
</dbReference>
<dbReference type="Proteomes" id="UP000626148">
    <property type="component" value="Unassembled WGS sequence"/>
</dbReference>
<name>A0A918KQV8_9GAMM</name>
<evidence type="ECO:0000256" key="2">
    <source>
        <dbReference type="ARBA" id="ARBA00007362"/>
    </source>
</evidence>
<dbReference type="Gene3D" id="1.10.3730.20">
    <property type="match status" value="1"/>
</dbReference>
<feature type="transmembrane region" description="Helical" evidence="7">
    <location>
        <begin position="111"/>
        <end position="130"/>
    </location>
</feature>
<dbReference type="SUPFAM" id="SSF103481">
    <property type="entry name" value="Multidrug resistance efflux transporter EmrE"/>
    <property type="match status" value="2"/>
</dbReference>
<comment type="subcellular location">
    <subcellularLocation>
        <location evidence="1">Membrane</location>
        <topology evidence="1">Multi-pass membrane protein</topology>
    </subcellularLocation>
</comment>
<feature type="transmembrane region" description="Helical" evidence="7">
    <location>
        <begin position="164"/>
        <end position="186"/>
    </location>
</feature>
<feature type="transmembrane region" description="Helical" evidence="7">
    <location>
        <begin position="85"/>
        <end position="104"/>
    </location>
</feature>
<evidence type="ECO:0000256" key="7">
    <source>
        <dbReference type="SAM" id="Phobius"/>
    </source>
</evidence>
<comment type="caution">
    <text evidence="9">The sequence shown here is derived from an EMBL/GenBank/DDBJ whole genome shotgun (WGS) entry which is preliminary data.</text>
</comment>
<protein>
    <submittedName>
        <fullName evidence="9">Membrane protein</fullName>
    </submittedName>
</protein>
<reference evidence="9" key="2">
    <citation type="submission" date="2020-09" db="EMBL/GenBank/DDBJ databases">
        <authorList>
            <person name="Sun Q."/>
            <person name="Kim S."/>
        </authorList>
    </citation>
    <scope>NUCLEOTIDE SEQUENCE</scope>
    <source>
        <strain evidence="9">KCTC 22169</strain>
    </source>
</reference>
<accession>A0A918KQV8</accession>
<feature type="domain" description="EamA" evidence="8">
    <location>
        <begin position="3"/>
        <end position="128"/>
    </location>
</feature>
<feature type="transmembrane region" description="Helical" evidence="7">
    <location>
        <begin position="28"/>
        <end position="47"/>
    </location>
</feature>
<feature type="transmembrane region" description="Helical" evidence="7">
    <location>
        <begin position="253"/>
        <end position="269"/>
    </location>
</feature>
<proteinExistence type="inferred from homology"/>
<dbReference type="RefSeq" id="WP_189612709.1">
    <property type="nucleotide sequence ID" value="NZ_BMXR01000014.1"/>
</dbReference>
<evidence type="ECO:0000259" key="8">
    <source>
        <dbReference type="Pfam" id="PF00892"/>
    </source>
</evidence>
<feature type="transmembrane region" description="Helical" evidence="7">
    <location>
        <begin position="228"/>
        <end position="247"/>
    </location>
</feature>
<dbReference type="GO" id="GO:0016020">
    <property type="term" value="C:membrane"/>
    <property type="evidence" value="ECO:0007669"/>
    <property type="project" value="UniProtKB-SubCell"/>
</dbReference>
<dbReference type="EMBL" id="BMXR01000014">
    <property type="protein sequence ID" value="GGX71099.1"/>
    <property type="molecule type" value="Genomic_DNA"/>
</dbReference>
<dbReference type="Pfam" id="PF00892">
    <property type="entry name" value="EamA"/>
    <property type="match status" value="2"/>
</dbReference>
<evidence type="ECO:0000256" key="5">
    <source>
        <dbReference type="ARBA" id="ARBA00023136"/>
    </source>
</evidence>
<comment type="similarity">
    <text evidence="2">Belongs to the EamA transporter family.</text>
</comment>
<evidence type="ECO:0000313" key="10">
    <source>
        <dbReference type="Proteomes" id="UP000626148"/>
    </source>
</evidence>
<dbReference type="InterPro" id="IPR037185">
    <property type="entry name" value="EmrE-like"/>
</dbReference>
<feature type="domain" description="EamA" evidence="8">
    <location>
        <begin position="137"/>
        <end position="269"/>
    </location>
</feature>
<dbReference type="PANTHER" id="PTHR32322">
    <property type="entry name" value="INNER MEMBRANE TRANSPORTER"/>
    <property type="match status" value="1"/>
</dbReference>
<evidence type="ECO:0000256" key="6">
    <source>
        <dbReference type="SAM" id="MobiDB-lite"/>
    </source>
</evidence>
<evidence type="ECO:0000256" key="1">
    <source>
        <dbReference type="ARBA" id="ARBA00004141"/>
    </source>
</evidence>
<keyword evidence="4 7" id="KW-1133">Transmembrane helix</keyword>
<dbReference type="InterPro" id="IPR050638">
    <property type="entry name" value="AA-Vitamin_Transporters"/>
</dbReference>
<feature type="region of interest" description="Disordered" evidence="6">
    <location>
        <begin position="275"/>
        <end position="294"/>
    </location>
</feature>
<feature type="transmembrane region" description="Helical" evidence="7">
    <location>
        <begin position="59"/>
        <end position="79"/>
    </location>
</feature>
<evidence type="ECO:0000256" key="3">
    <source>
        <dbReference type="ARBA" id="ARBA00022692"/>
    </source>
</evidence>
<reference evidence="9" key="1">
    <citation type="journal article" date="2014" name="Int. J. Syst. Evol. Microbiol.">
        <title>Complete genome sequence of Corynebacterium casei LMG S-19264T (=DSM 44701T), isolated from a smear-ripened cheese.</title>
        <authorList>
            <consortium name="US DOE Joint Genome Institute (JGI-PGF)"/>
            <person name="Walter F."/>
            <person name="Albersmeier A."/>
            <person name="Kalinowski J."/>
            <person name="Ruckert C."/>
        </authorList>
    </citation>
    <scope>NUCLEOTIDE SEQUENCE</scope>
    <source>
        <strain evidence="9">KCTC 22169</strain>
    </source>
</reference>
<evidence type="ECO:0000256" key="4">
    <source>
        <dbReference type="ARBA" id="ARBA00022989"/>
    </source>
</evidence>
<dbReference type="PANTHER" id="PTHR32322:SF2">
    <property type="entry name" value="EAMA DOMAIN-CONTAINING PROTEIN"/>
    <property type="match status" value="1"/>
</dbReference>
<evidence type="ECO:0000313" key="9">
    <source>
        <dbReference type="EMBL" id="GGX71099.1"/>
    </source>
</evidence>
<feature type="transmembrane region" description="Helical" evidence="7">
    <location>
        <begin position="136"/>
        <end position="157"/>
    </location>
</feature>